<reference evidence="5 6" key="1">
    <citation type="submission" date="2019-01" db="EMBL/GenBank/DDBJ databases">
        <authorList>
            <person name="Chen W.-M."/>
        </authorList>
    </citation>
    <scope>NUCLEOTIDE SEQUENCE [LARGE SCALE GENOMIC DNA]</scope>
    <source>
        <strain evidence="5 6">KYPC3</strain>
    </source>
</reference>
<organism evidence="5 6">
    <name type="scientific">Rheinheimera riviphila</name>
    <dbReference type="NCBI Taxonomy" id="1834037"/>
    <lineage>
        <taxon>Bacteria</taxon>
        <taxon>Pseudomonadati</taxon>
        <taxon>Pseudomonadota</taxon>
        <taxon>Gammaproteobacteria</taxon>
        <taxon>Chromatiales</taxon>
        <taxon>Chromatiaceae</taxon>
        <taxon>Rheinheimera</taxon>
    </lineage>
</organism>
<dbReference type="CDD" id="cd01949">
    <property type="entry name" value="GGDEF"/>
    <property type="match status" value="1"/>
</dbReference>
<dbReference type="Proteomes" id="UP000283077">
    <property type="component" value="Unassembled WGS sequence"/>
</dbReference>
<dbReference type="CDD" id="cd01948">
    <property type="entry name" value="EAL"/>
    <property type="match status" value="1"/>
</dbReference>
<keyword evidence="2" id="KW-0175">Coiled coil</keyword>
<evidence type="ECO:0000313" key="6">
    <source>
        <dbReference type="Proteomes" id="UP000283077"/>
    </source>
</evidence>
<dbReference type="PANTHER" id="PTHR44757">
    <property type="entry name" value="DIGUANYLATE CYCLASE DGCP"/>
    <property type="match status" value="1"/>
</dbReference>
<dbReference type="AlphaFoldDB" id="A0A437QFJ9"/>
<comment type="caution">
    <text evidence="5">The sequence shown here is derived from an EMBL/GenBank/DDBJ whole genome shotgun (WGS) entry which is preliminary data.</text>
</comment>
<dbReference type="GO" id="GO:0003824">
    <property type="term" value="F:catalytic activity"/>
    <property type="evidence" value="ECO:0007669"/>
    <property type="project" value="UniProtKB-ARBA"/>
</dbReference>
<evidence type="ECO:0000259" key="4">
    <source>
        <dbReference type="PROSITE" id="PS50887"/>
    </source>
</evidence>
<dbReference type="Pfam" id="PF13185">
    <property type="entry name" value="GAF_2"/>
    <property type="match status" value="2"/>
</dbReference>
<evidence type="ECO:0000313" key="5">
    <source>
        <dbReference type="EMBL" id="RVU33317.1"/>
    </source>
</evidence>
<dbReference type="OrthoDB" id="9804951at2"/>
<dbReference type="PROSITE" id="PS50887">
    <property type="entry name" value="GGDEF"/>
    <property type="match status" value="1"/>
</dbReference>
<accession>A0A437QFJ9</accession>
<dbReference type="PANTHER" id="PTHR44757:SF2">
    <property type="entry name" value="BIOFILM ARCHITECTURE MAINTENANCE PROTEIN MBAA"/>
    <property type="match status" value="1"/>
</dbReference>
<comment type="cofactor">
    <cofactor evidence="1">
        <name>Mg(2+)</name>
        <dbReference type="ChEBI" id="CHEBI:18420"/>
    </cofactor>
</comment>
<dbReference type="RefSeq" id="WP_127700551.1">
    <property type="nucleotide sequence ID" value="NZ_SACS01000023.1"/>
</dbReference>
<dbReference type="SMART" id="SM00052">
    <property type="entry name" value="EAL"/>
    <property type="match status" value="1"/>
</dbReference>
<dbReference type="InterPro" id="IPR035919">
    <property type="entry name" value="EAL_sf"/>
</dbReference>
<sequence length="864" mass="99402">MKELTQSAARQSASLAPDRRLKSLLERYRLAYAVQKALLNLSELASTLSDMSEFYPAIHQLLNQHLRADNFYVVLVDHETGVFSLEYFADEKDQLDINDLSAADFVNGLTGYVVRTKKMLLCDEQRFQQLLQQGDIRSQGTPCHHWLGIPLNRGRQLIGVMVVQIYDNSYHYQQRDVDLLTAIAGHTVTAIDRVKSRELLEQTVRERTRQLQNTNHSLQREIRERTNAQQLQAALYKISELTATNADMTGFYREVHQILAGLMQVDNCYIALLDETGKKLSFPFYVDQYSPPSQERPLRKGFTEYVLRVGEARLINRELSDLLVHQGEVLRLVPESEQTVPLATSWLGAPLLIDQQALGVIAVQSYDEGYLYSDSELNILRFVSQHIAVAIQRKLNTEQQKLHQEELERKIFERTRELRQTNLFLRLQVEERKKVEERLFHEANHDTLTGLANRQMFMLQLKQQFTLRGRETNLRFALLFIDLDRFKLINDTMGHHVGDCFLIEVSQRLQRTVREHDLVARLGGDEFVVLLTQLTDDGDAEDVADRIIEIMREPMVLQGQSVYSGASIGIASYKPDYGSADALLRDADAAMYQAKAMGRNRFVIFTDSMRMQLLQELSMEQALHQALSDKQFSVEYEPIVCSEKHHVLGYEATMQWVHPNLGLQQDFNRQAAQAGVLPQIELQIIQQLLDQLQQHPQPAVLCLQISHQHLLNPVQFDRLHKVLLPYQQVLHRLSLGFAEYDLVKLNSSNLNYLNQLKRLGVRLAIEHFGADTMPLGIATQYPFDFVKLDPSFCRHLTKHQQKRQMLDILINLAQSYKFRVIADGVDDGDLRQLLVEQGCCYMQGRLVKSLLQPEQESVFLQQLA</sequence>
<proteinExistence type="predicted"/>
<dbReference type="SMART" id="SM00267">
    <property type="entry name" value="GGDEF"/>
    <property type="match status" value="1"/>
</dbReference>
<evidence type="ECO:0000256" key="2">
    <source>
        <dbReference type="SAM" id="Coils"/>
    </source>
</evidence>
<feature type="coiled-coil region" evidence="2">
    <location>
        <begin position="388"/>
        <end position="415"/>
    </location>
</feature>
<name>A0A437QFJ9_9GAMM</name>
<dbReference type="InterPro" id="IPR000160">
    <property type="entry name" value="GGDEF_dom"/>
</dbReference>
<dbReference type="InterPro" id="IPR029016">
    <property type="entry name" value="GAF-like_dom_sf"/>
</dbReference>
<feature type="domain" description="GGDEF" evidence="4">
    <location>
        <begin position="474"/>
        <end position="607"/>
    </location>
</feature>
<dbReference type="NCBIfam" id="TIGR00254">
    <property type="entry name" value="GGDEF"/>
    <property type="match status" value="1"/>
</dbReference>
<protein>
    <submittedName>
        <fullName evidence="5">Diguanylate cyclase</fullName>
    </submittedName>
</protein>
<dbReference type="Gene3D" id="3.30.70.270">
    <property type="match status" value="1"/>
</dbReference>
<dbReference type="InterPro" id="IPR043128">
    <property type="entry name" value="Rev_trsase/Diguanyl_cyclase"/>
</dbReference>
<dbReference type="InterPro" id="IPR003018">
    <property type="entry name" value="GAF"/>
</dbReference>
<keyword evidence="6" id="KW-1185">Reference proteome</keyword>
<gene>
    <name evidence="5" type="ORF">EOE67_17100</name>
</gene>
<feature type="domain" description="EAL" evidence="3">
    <location>
        <begin position="616"/>
        <end position="864"/>
    </location>
</feature>
<dbReference type="InterPro" id="IPR029787">
    <property type="entry name" value="Nucleotide_cyclase"/>
</dbReference>
<dbReference type="Gene3D" id="3.20.20.450">
    <property type="entry name" value="EAL domain"/>
    <property type="match status" value="1"/>
</dbReference>
<dbReference type="SUPFAM" id="SSF141868">
    <property type="entry name" value="EAL domain-like"/>
    <property type="match status" value="1"/>
</dbReference>
<dbReference type="InterPro" id="IPR052155">
    <property type="entry name" value="Biofilm_reg_signaling"/>
</dbReference>
<dbReference type="PROSITE" id="PS50883">
    <property type="entry name" value="EAL"/>
    <property type="match status" value="1"/>
</dbReference>
<evidence type="ECO:0000259" key="3">
    <source>
        <dbReference type="PROSITE" id="PS50883"/>
    </source>
</evidence>
<dbReference type="SMART" id="SM00065">
    <property type="entry name" value="GAF"/>
    <property type="match status" value="2"/>
</dbReference>
<dbReference type="FunFam" id="3.30.70.270:FF:000001">
    <property type="entry name" value="Diguanylate cyclase domain protein"/>
    <property type="match status" value="1"/>
</dbReference>
<dbReference type="SUPFAM" id="SSF55073">
    <property type="entry name" value="Nucleotide cyclase"/>
    <property type="match status" value="1"/>
</dbReference>
<dbReference type="SUPFAM" id="SSF55781">
    <property type="entry name" value="GAF domain-like"/>
    <property type="match status" value="2"/>
</dbReference>
<dbReference type="Pfam" id="PF00990">
    <property type="entry name" value="GGDEF"/>
    <property type="match status" value="1"/>
</dbReference>
<evidence type="ECO:0000256" key="1">
    <source>
        <dbReference type="ARBA" id="ARBA00001946"/>
    </source>
</evidence>
<dbReference type="Pfam" id="PF00563">
    <property type="entry name" value="EAL"/>
    <property type="match status" value="1"/>
</dbReference>
<dbReference type="Gene3D" id="3.30.450.40">
    <property type="match status" value="2"/>
</dbReference>
<dbReference type="InterPro" id="IPR001633">
    <property type="entry name" value="EAL_dom"/>
</dbReference>
<dbReference type="EMBL" id="SACS01000023">
    <property type="protein sequence ID" value="RVU33317.1"/>
    <property type="molecule type" value="Genomic_DNA"/>
</dbReference>